<reference evidence="1" key="1">
    <citation type="submission" date="2022-02" db="EMBL/GenBank/DDBJ databases">
        <title>Coral-associated bacteria.</title>
        <authorList>
            <person name="Tang K."/>
            <person name="Wang X."/>
        </authorList>
    </citation>
    <scope>NUCLEOTIDE SEQUENCE</scope>
    <source>
        <strain evidence="1">SCSIO 43006</strain>
    </source>
</reference>
<dbReference type="RefSeq" id="WP_252083779.1">
    <property type="nucleotide sequence ID" value="NZ_CP092418.1"/>
</dbReference>
<name>A0ABY4VAR2_9GAMM</name>
<evidence type="ECO:0000313" key="1">
    <source>
        <dbReference type="EMBL" id="USD21382.1"/>
    </source>
</evidence>
<sequence>MKIDEIRDIQSQLKSRKSVLKDKVKKVELGLKLMKDQNRFASDSRKKK</sequence>
<gene>
    <name evidence="1" type="ORF">MJO52_20375</name>
</gene>
<dbReference type="EMBL" id="CP092418">
    <property type="protein sequence ID" value="USD21382.1"/>
    <property type="molecule type" value="Genomic_DNA"/>
</dbReference>
<organism evidence="1 2">
    <name type="scientific">Microbulbifer variabilis</name>
    <dbReference type="NCBI Taxonomy" id="266805"/>
    <lineage>
        <taxon>Bacteria</taxon>
        <taxon>Pseudomonadati</taxon>
        <taxon>Pseudomonadota</taxon>
        <taxon>Gammaproteobacteria</taxon>
        <taxon>Cellvibrionales</taxon>
        <taxon>Microbulbiferaceae</taxon>
        <taxon>Microbulbifer</taxon>
    </lineage>
</organism>
<proteinExistence type="predicted"/>
<keyword evidence="2" id="KW-1185">Reference proteome</keyword>
<evidence type="ECO:0000313" key="2">
    <source>
        <dbReference type="Proteomes" id="UP001055658"/>
    </source>
</evidence>
<accession>A0ABY4VAR2</accession>
<dbReference type="Proteomes" id="UP001055658">
    <property type="component" value="Chromosome"/>
</dbReference>
<protein>
    <submittedName>
        <fullName evidence="1">Uncharacterized protein</fullName>
    </submittedName>
</protein>